<dbReference type="AlphaFoldDB" id="A0A380JG16"/>
<reference evidence="10 11" key="1">
    <citation type="submission" date="2018-06" db="EMBL/GenBank/DDBJ databases">
        <authorList>
            <consortium name="Pathogen Informatics"/>
            <person name="Doyle S."/>
        </authorList>
    </citation>
    <scope>NUCLEOTIDE SEQUENCE [LARGE SCALE GENOMIC DNA]</scope>
    <source>
        <strain evidence="11">NCTC 11391</strain>
    </source>
</reference>
<dbReference type="GO" id="GO:0005283">
    <property type="term" value="F:amino acid:sodium symporter activity"/>
    <property type="evidence" value="ECO:0007669"/>
    <property type="project" value="InterPro"/>
</dbReference>
<dbReference type="Pfam" id="PF01235">
    <property type="entry name" value="Na_Ala_symp"/>
    <property type="match status" value="1"/>
</dbReference>
<name>A0A380JG16_STRDO</name>
<dbReference type="GO" id="GO:0005886">
    <property type="term" value="C:plasma membrane"/>
    <property type="evidence" value="ECO:0007669"/>
    <property type="project" value="UniProtKB-SubCell"/>
</dbReference>
<comment type="similarity">
    <text evidence="2 9">Belongs to the alanine or glycine:cation symporter (AGCS) (TC 2.A.25) family.</text>
</comment>
<feature type="transmembrane region" description="Helical" evidence="9">
    <location>
        <begin position="308"/>
        <end position="330"/>
    </location>
</feature>
<evidence type="ECO:0000256" key="3">
    <source>
        <dbReference type="ARBA" id="ARBA00022448"/>
    </source>
</evidence>
<keyword evidence="3 9" id="KW-0813">Transport</keyword>
<evidence type="ECO:0000313" key="10">
    <source>
        <dbReference type="EMBL" id="SUN36689.1"/>
    </source>
</evidence>
<dbReference type="PRINTS" id="PR00175">
    <property type="entry name" value="NAALASMPORT"/>
</dbReference>
<feature type="transmembrane region" description="Helical" evidence="9">
    <location>
        <begin position="239"/>
        <end position="262"/>
    </location>
</feature>
<protein>
    <submittedName>
        <fullName evidence="10">Na+/alanine symporter</fullName>
    </submittedName>
</protein>
<evidence type="ECO:0000313" key="11">
    <source>
        <dbReference type="Proteomes" id="UP000254082"/>
    </source>
</evidence>
<feature type="transmembrane region" description="Helical" evidence="9">
    <location>
        <begin position="350"/>
        <end position="373"/>
    </location>
</feature>
<sequence length="457" mass="48383">MLDFFTKIDDFVWGPPLLVLLVGTGIYLTIRLGLLQVLRLPKAFKLIFAEDKGEGDISSFAALATALAATVGTGNIVGVATAIGTGGPGALFWMWMAAFFGMATKYAEGLLAIKYRTKDDNGQVSGGPMYYIINGITGRLKVIAKPLAYFFALAGILVALLGIGTFSQVNSITGSLQNSFNWSPKVVSIIIAIFVAIIVFGGIQSISKVSEKIVPFMAGLYILAALSVIAINYQNLVPTIVAIFKSAFTPTAAVGGFTGATVMQAIRLGVARGVFSNESGLGSAPIAAAAAKTHEPVEQGLISMTGTFIDTIIICTLTGLSILITGQWSVKGLEGAAVTQSAFSSVFGNIGSLVLTLSLALFAFTTILGWSYYGERCVEFVFGTKGITIYRCIFVFMVALGGYLQLQVIWKIADIVNGLMALPNLIALLVLSPIIIKETKSYFKRMAGVKNHVDASK</sequence>
<evidence type="ECO:0000256" key="1">
    <source>
        <dbReference type="ARBA" id="ARBA00004651"/>
    </source>
</evidence>
<keyword evidence="4 9" id="KW-1003">Cell membrane</keyword>
<organism evidence="10 11">
    <name type="scientific">Streptococcus downei MFe28</name>
    <dbReference type="NCBI Taxonomy" id="764290"/>
    <lineage>
        <taxon>Bacteria</taxon>
        <taxon>Bacillati</taxon>
        <taxon>Bacillota</taxon>
        <taxon>Bacilli</taxon>
        <taxon>Lactobacillales</taxon>
        <taxon>Streptococcaceae</taxon>
        <taxon>Streptococcus</taxon>
    </lineage>
</organism>
<dbReference type="EMBL" id="UHFA01000002">
    <property type="protein sequence ID" value="SUN36689.1"/>
    <property type="molecule type" value="Genomic_DNA"/>
</dbReference>
<gene>
    <name evidence="10" type="ORF">NCTC11391_01686</name>
</gene>
<dbReference type="OrthoDB" id="9804874at2"/>
<comment type="subcellular location">
    <subcellularLocation>
        <location evidence="1 9">Cell membrane</location>
        <topology evidence="1 9">Multi-pass membrane protein</topology>
    </subcellularLocation>
</comment>
<evidence type="ECO:0000256" key="8">
    <source>
        <dbReference type="ARBA" id="ARBA00023136"/>
    </source>
</evidence>
<dbReference type="Gene3D" id="1.20.1740.10">
    <property type="entry name" value="Amino acid/polyamine transporter I"/>
    <property type="match status" value="1"/>
</dbReference>
<keyword evidence="6 9" id="KW-0769">Symport</keyword>
<feature type="transmembrane region" description="Helical" evidence="9">
    <location>
        <begin position="213"/>
        <end position="233"/>
    </location>
</feature>
<feature type="transmembrane region" description="Helical" evidence="9">
    <location>
        <begin position="12"/>
        <end position="38"/>
    </location>
</feature>
<evidence type="ECO:0000256" key="4">
    <source>
        <dbReference type="ARBA" id="ARBA00022475"/>
    </source>
</evidence>
<evidence type="ECO:0000256" key="9">
    <source>
        <dbReference type="RuleBase" id="RU363064"/>
    </source>
</evidence>
<evidence type="ECO:0000256" key="2">
    <source>
        <dbReference type="ARBA" id="ARBA00009261"/>
    </source>
</evidence>
<feature type="transmembrane region" description="Helical" evidence="9">
    <location>
        <begin position="415"/>
        <end position="436"/>
    </location>
</feature>
<keyword evidence="7 9" id="KW-1133">Transmembrane helix</keyword>
<accession>A0A380JG16</accession>
<dbReference type="PANTHER" id="PTHR30330">
    <property type="entry name" value="AGSS FAMILY TRANSPORTER, SODIUM-ALANINE"/>
    <property type="match status" value="1"/>
</dbReference>
<keyword evidence="5 9" id="KW-0812">Transmembrane</keyword>
<dbReference type="Proteomes" id="UP000254082">
    <property type="component" value="Unassembled WGS sequence"/>
</dbReference>
<dbReference type="InterPro" id="IPR001463">
    <property type="entry name" value="Na/Ala_symport"/>
</dbReference>
<dbReference type="NCBIfam" id="TIGR00835">
    <property type="entry name" value="agcS"/>
    <property type="match status" value="1"/>
</dbReference>
<feature type="transmembrane region" description="Helical" evidence="9">
    <location>
        <begin position="59"/>
        <end position="84"/>
    </location>
</feature>
<feature type="transmembrane region" description="Helical" evidence="9">
    <location>
        <begin position="186"/>
        <end position="206"/>
    </location>
</feature>
<dbReference type="PANTHER" id="PTHR30330:SF3">
    <property type="entry name" value="TRANSCRIPTIONAL REGULATOR, LRP FAMILY"/>
    <property type="match status" value="1"/>
</dbReference>
<evidence type="ECO:0000256" key="7">
    <source>
        <dbReference type="ARBA" id="ARBA00022989"/>
    </source>
</evidence>
<dbReference type="RefSeq" id="WP_002996819.1">
    <property type="nucleotide sequence ID" value="NZ_UHFA01000002.1"/>
</dbReference>
<feature type="transmembrane region" description="Helical" evidence="9">
    <location>
        <begin position="380"/>
        <end position="403"/>
    </location>
</feature>
<feature type="transmembrane region" description="Helical" evidence="9">
    <location>
        <begin position="147"/>
        <end position="166"/>
    </location>
</feature>
<dbReference type="PROSITE" id="PS00873">
    <property type="entry name" value="NA_ALANINE_SYMP"/>
    <property type="match status" value="1"/>
</dbReference>
<evidence type="ECO:0000256" key="5">
    <source>
        <dbReference type="ARBA" id="ARBA00022692"/>
    </source>
</evidence>
<keyword evidence="8 9" id="KW-0472">Membrane</keyword>
<evidence type="ECO:0000256" key="6">
    <source>
        <dbReference type="ARBA" id="ARBA00022847"/>
    </source>
</evidence>
<keyword evidence="11" id="KW-1185">Reference proteome</keyword>
<feature type="transmembrane region" description="Helical" evidence="9">
    <location>
        <begin position="90"/>
        <end position="107"/>
    </location>
</feature>
<dbReference type="FunFam" id="1.20.1740.10:FF:000004">
    <property type="entry name" value="Sodium:alanine symporter family protein"/>
    <property type="match status" value="1"/>
</dbReference>
<proteinExistence type="inferred from homology"/>